<dbReference type="GO" id="GO:0016989">
    <property type="term" value="F:sigma factor antagonist activity"/>
    <property type="evidence" value="ECO:0007669"/>
    <property type="project" value="TreeGrafter"/>
</dbReference>
<sequence>MNKTHTTVSKQSLEKAAEWLIRSQEAPLSTEEQAQLEQWQADSADNRHAWSRAQKLMGHMNILPKEMAAVVLNRPEDENRRFAIGKLVLLLAAGPTVWGSFKTIEAQQWTADYRTAKGEVQEVTLPDGSLVTLNTATAFDMAFDHSARLLTLREGEIQLQINQIDSAQFGPLRIQTQEALLSPQGSQLTVRQCEKMTQLTAINGDIHAAPRLIETTNDAIIQSGYQAQLSSYALLSTQLIKPETNAWIDRMLAADKVPLKAFAQEVSRYRQGYLRVSPDIENVMISGSFPTSNTDTILKMLTQTYPIKVNTHLGGYWVTLESA</sequence>
<dbReference type="RefSeq" id="WP_114411763.1">
    <property type="nucleotide sequence ID" value="NZ_QPJQ01000011.1"/>
</dbReference>
<dbReference type="AlphaFoldDB" id="A0A369ABB6"/>
<dbReference type="Pfam" id="PF04773">
    <property type="entry name" value="FecR"/>
    <property type="match status" value="1"/>
</dbReference>
<dbReference type="PANTHER" id="PTHR30273:SF2">
    <property type="entry name" value="PROTEIN FECR"/>
    <property type="match status" value="1"/>
</dbReference>
<feature type="domain" description="FecR N-terminal" evidence="2">
    <location>
        <begin position="15"/>
        <end position="56"/>
    </location>
</feature>
<gene>
    <name evidence="3" type="ORF">DFP77_11180</name>
</gene>
<evidence type="ECO:0000259" key="1">
    <source>
        <dbReference type="Pfam" id="PF04773"/>
    </source>
</evidence>
<evidence type="ECO:0000313" key="3">
    <source>
        <dbReference type="EMBL" id="RCX04714.1"/>
    </source>
</evidence>
<dbReference type="Pfam" id="PF16220">
    <property type="entry name" value="DUF4880"/>
    <property type="match status" value="1"/>
</dbReference>
<dbReference type="PIRSF" id="PIRSF018266">
    <property type="entry name" value="FecR"/>
    <property type="match status" value="1"/>
</dbReference>
<comment type="caution">
    <text evidence="3">The sequence shown here is derived from an EMBL/GenBank/DDBJ whole genome shotgun (WGS) entry which is preliminary data.</text>
</comment>
<dbReference type="EMBL" id="QPJQ01000011">
    <property type="protein sequence ID" value="RCX04714.1"/>
    <property type="molecule type" value="Genomic_DNA"/>
</dbReference>
<evidence type="ECO:0000259" key="2">
    <source>
        <dbReference type="Pfam" id="PF16220"/>
    </source>
</evidence>
<proteinExistence type="predicted"/>
<accession>A0A369ABB6</accession>
<evidence type="ECO:0000313" key="4">
    <source>
        <dbReference type="Proteomes" id="UP000253506"/>
    </source>
</evidence>
<dbReference type="InterPro" id="IPR032623">
    <property type="entry name" value="FecR_N"/>
</dbReference>
<name>A0A369ABB6_9GAMM</name>
<protein>
    <submittedName>
        <fullName evidence="3">FecR family protein</fullName>
    </submittedName>
</protein>
<dbReference type="Proteomes" id="UP000253506">
    <property type="component" value="Unassembled WGS sequence"/>
</dbReference>
<dbReference type="InterPro" id="IPR006860">
    <property type="entry name" value="FecR"/>
</dbReference>
<organism evidence="3 4">
    <name type="scientific">Marinomonas foliarum</name>
    <dbReference type="NCBI Taxonomy" id="491950"/>
    <lineage>
        <taxon>Bacteria</taxon>
        <taxon>Pseudomonadati</taxon>
        <taxon>Pseudomonadota</taxon>
        <taxon>Gammaproteobacteria</taxon>
        <taxon>Oceanospirillales</taxon>
        <taxon>Oceanospirillaceae</taxon>
        <taxon>Marinomonas</taxon>
    </lineage>
</organism>
<feature type="domain" description="FecR protein" evidence="1">
    <location>
        <begin position="112"/>
        <end position="206"/>
    </location>
</feature>
<dbReference type="OrthoDB" id="7032198at2"/>
<dbReference type="InterPro" id="IPR012373">
    <property type="entry name" value="Ferrdict_sens_TM"/>
</dbReference>
<dbReference type="PANTHER" id="PTHR30273">
    <property type="entry name" value="PERIPLASMIC SIGNAL SENSOR AND SIGMA FACTOR ACTIVATOR FECR-RELATED"/>
    <property type="match status" value="1"/>
</dbReference>
<reference evidence="3 4" key="1">
    <citation type="submission" date="2018-07" db="EMBL/GenBank/DDBJ databases">
        <title>Genomic Encyclopedia of Type Strains, Phase III (KMG-III): the genomes of soil and plant-associated and newly described type strains.</title>
        <authorList>
            <person name="Whitman W."/>
        </authorList>
    </citation>
    <scope>NUCLEOTIDE SEQUENCE [LARGE SCALE GENOMIC DNA]</scope>
    <source>
        <strain evidence="3 4">CECT 7731</strain>
    </source>
</reference>
<dbReference type="Gene3D" id="2.60.120.1440">
    <property type="match status" value="1"/>
</dbReference>